<sequence length="195" mass="20894">MVAGDGRPWGRRMTAATRQLTILPEEARRALVSAYAAPAAAVEATDDGLIEGAVPVLVRGDARIVPLAEWHSAGTPADAEELWHSLSAACLYRAGNWSLLDLDAERDDAIGDYTAALRAVGATRVRYWIYPDGVGVTLVRAEDGSPEATLSLALHLVPDGWVFHRSPGPSQDVPDLRWSWGDVDALSADDRGLSL</sequence>
<dbReference type="Proteomes" id="UP000076998">
    <property type="component" value="Unassembled WGS sequence"/>
</dbReference>
<dbReference type="EMBL" id="LSTV01000001">
    <property type="protein sequence ID" value="OAH50758.1"/>
    <property type="molecule type" value="Genomic_DNA"/>
</dbReference>
<gene>
    <name evidence="1" type="ORF">AYL44_00255</name>
</gene>
<organism evidence="1 2">
    <name type="scientific">Microbacterium oleivorans</name>
    <dbReference type="NCBI Taxonomy" id="273677"/>
    <lineage>
        <taxon>Bacteria</taxon>
        <taxon>Bacillati</taxon>
        <taxon>Actinomycetota</taxon>
        <taxon>Actinomycetes</taxon>
        <taxon>Micrococcales</taxon>
        <taxon>Microbacteriaceae</taxon>
        <taxon>Microbacterium</taxon>
    </lineage>
</organism>
<name>A0A177KBI1_9MICO</name>
<evidence type="ECO:0000313" key="2">
    <source>
        <dbReference type="Proteomes" id="UP000076998"/>
    </source>
</evidence>
<proteinExistence type="predicted"/>
<protein>
    <submittedName>
        <fullName evidence="1">Uncharacterized protein</fullName>
    </submittedName>
</protein>
<comment type="caution">
    <text evidence="1">The sequence shown here is derived from an EMBL/GenBank/DDBJ whole genome shotgun (WGS) entry which is preliminary data.</text>
</comment>
<dbReference type="AlphaFoldDB" id="A0A177KBI1"/>
<reference evidence="1 2" key="1">
    <citation type="submission" date="2016-02" db="EMBL/GenBank/DDBJ databases">
        <authorList>
            <person name="Wen L."/>
            <person name="He K."/>
            <person name="Yang H."/>
        </authorList>
    </citation>
    <scope>NUCLEOTIDE SEQUENCE [LARGE SCALE GENOMIC DNA]</scope>
    <source>
        <strain evidence="1 2">CD11_3</strain>
    </source>
</reference>
<evidence type="ECO:0000313" key="1">
    <source>
        <dbReference type="EMBL" id="OAH50758.1"/>
    </source>
</evidence>
<accession>A0A177KBI1</accession>